<reference evidence="1" key="1">
    <citation type="submission" date="2006-06" db="EMBL/GenBank/DDBJ databases">
        <title>Construction and analysis of a metagenomic library from a deep-sea sediment of east Pacific nodule Province.</title>
        <authorList>
            <person name="Xu M."/>
            <person name="Xiao X."/>
            <person name="Wang F."/>
        </authorList>
    </citation>
    <scope>NUCLEOTIDE SEQUENCE</scope>
</reference>
<protein>
    <submittedName>
        <fullName evidence="1">Uncharacterized protein</fullName>
    </submittedName>
</protein>
<accession>Q1EHX1</accession>
<dbReference type="AlphaFoldDB" id="Q1EHX1"/>
<name>Q1EHX1_9ZZZZ</name>
<dbReference type="EMBL" id="AM270418">
    <property type="protein sequence ID" value="CAK32568.1"/>
    <property type="molecule type" value="Genomic_DNA"/>
</dbReference>
<gene>
    <name evidence="1" type="ORF">10D02-34</name>
</gene>
<proteinExistence type="predicted"/>
<organism evidence="1">
    <name type="scientific">uncultured organism</name>
    <dbReference type="NCBI Taxonomy" id="155900"/>
    <lineage>
        <taxon>unclassified sequences</taxon>
        <taxon>environmental samples</taxon>
    </lineage>
</organism>
<sequence>MTDGHKQRKRKVRVAALDTVGHVVSELGKVYRLARRGELDLADAKSLTYVLREIRCALEAGDVERRLEALEALEAVVERQAWTPGRHGTGLGHAIN</sequence>
<evidence type="ECO:0000313" key="1">
    <source>
        <dbReference type="EMBL" id="CAK32568.1"/>
    </source>
</evidence>